<dbReference type="Gene3D" id="3.90.550.10">
    <property type="entry name" value="Spore Coat Polysaccharide Biosynthesis Protein SpsA, Chain A"/>
    <property type="match status" value="1"/>
</dbReference>
<evidence type="ECO:0000313" key="6">
    <source>
        <dbReference type="Proteomes" id="UP001208567"/>
    </source>
</evidence>
<comment type="similarity">
    <text evidence="2">Belongs to the glycosyltransferase 2 family.</text>
</comment>
<comment type="pathway">
    <text evidence="1">Cell wall biogenesis; cell wall polysaccharide biosynthesis.</text>
</comment>
<dbReference type="InterPro" id="IPR029044">
    <property type="entry name" value="Nucleotide-diphossugar_trans"/>
</dbReference>
<evidence type="ECO:0000256" key="4">
    <source>
        <dbReference type="ARBA" id="ARBA00022679"/>
    </source>
</evidence>
<organism evidence="5 6">
    <name type="scientific">Clostridium omnivorum</name>
    <dbReference type="NCBI Taxonomy" id="1604902"/>
    <lineage>
        <taxon>Bacteria</taxon>
        <taxon>Bacillati</taxon>
        <taxon>Bacillota</taxon>
        <taxon>Clostridia</taxon>
        <taxon>Eubacteriales</taxon>
        <taxon>Clostridiaceae</taxon>
        <taxon>Clostridium</taxon>
    </lineage>
</organism>
<dbReference type="RefSeq" id="WP_264851638.1">
    <property type="nucleotide sequence ID" value="NZ_BRXR01000001.1"/>
</dbReference>
<evidence type="ECO:0000313" key="5">
    <source>
        <dbReference type="EMBL" id="GLC32336.1"/>
    </source>
</evidence>
<keyword evidence="4" id="KW-0808">Transferase</keyword>
<dbReference type="PANTHER" id="PTHR43179">
    <property type="entry name" value="RHAMNOSYLTRANSFERASE WBBL"/>
    <property type="match status" value="1"/>
</dbReference>
<dbReference type="EMBL" id="BRXR01000001">
    <property type="protein sequence ID" value="GLC32336.1"/>
    <property type="molecule type" value="Genomic_DNA"/>
</dbReference>
<gene>
    <name evidence="5" type="ORF">bsdE14_37460</name>
</gene>
<evidence type="ECO:0000256" key="2">
    <source>
        <dbReference type="ARBA" id="ARBA00006739"/>
    </source>
</evidence>
<reference evidence="5 6" key="1">
    <citation type="journal article" date="2024" name="Int. J. Syst. Evol. Microbiol.">
        <title>Clostridium omnivorum sp. nov., isolated from anoxic soil under the treatment of reductive soil disinfestation.</title>
        <authorList>
            <person name="Ueki A."/>
            <person name="Tonouchi A."/>
            <person name="Kaku N."/>
            <person name="Honma S."/>
            <person name="Ueki K."/>
        </authorList>
    </citation>
    <scope>NUCLEOTIDE SEQUENCE [LARGE SCALE GENOMIC DNA]</scope>
    <source>
        <strain evidence="5 6">E14</strain>
    </source>
</reference>
<evidence type="ECO:0008006" key="7">
    <source>
        <dbReference type="Google" id="ProtNLM"/>
    </source>
</evidence>
<accession>A0ABQ5NAV4</accession>
<evidence type="ECO:0000256" key="3">
    <source>
        <dbReference type="ARBA" id="ARBA00022676"/>
    </source>
</evidence>
<comment type="caution">
    <text evidence="5">The sequence shown here is derived from an EMBL/GenBank/DDBJ whole genome shotgun (WGS) entry which is preliminary data.</text>
</comment>
<dbReference type="SUPFAM" id="SSF53448">
    <property type="entry name" value="Nucleotide-diphospho-sugar transferases"/>
    <property type="match status" value="1"/>
</dbReference>
<name>A0ABQ5NAV4_9CLOT</name>
<evidence type="ECO:0000256" key="1">
    <source>
        <dbReference type="ARBA" id="ARBA00004776"/>
    </source>
</evidence>
<dbReference type="PANTHER" id="PTHR43179:SF12">
    <property type="entry name" value="GALACTOFURANOSYLTRANSFERASE GLFT2"/>
    <property type="match status" value="1"/>
</dbReference>
<dbReference type="Proteomes" id="UP001208567">
    <property type="component" value="Unassembled WGS sequence"/>
</dbReference>
<protein>
    <recommendedName>
        <fullName evidence="7">Glycosyltransferase family 2 protein</fullName>
    </recommendedName>
</protein>
<proteinExistence type="inferred from homology"/>
<keyword evidence="6" id="KW-1185">Reference proteome</keyword>
<sequence length="222" mass="25509">MNIIVRINSELVIVGRFNAGIKLAEGKYAACICNDFIFTVNWLDNLLKPIESDESIGFVSPGANIVSNYQQINSNYNTIVDLEKFAENYNVSVPKKREKRIRLLACVLMCKIELFKNIVGYDSRFYFGDFADDDISFRIRRAGCKLIYARDTFVHHFGSVTVKEDHIEYNSLEISRKNFIDIGINATIYNSNLEDNAVVFVNDSGETNVKFKLEPWSKQWFV</sequence>
<keyword evidence="3" id="KW-0328">Glycosyltransferase</keyword>